<evidence type="ECO:0000313" key="10">
    <source>
        <dbReference type="Proteomes" id="UP000264719"/>
    </source>
</evidence>
<evidence type="ECO:0000256" key="7">
    <source>
        <dbReference type="RuleBase" id="RU000481"/>
    </source>
</evidence>
<dbReference type="PANTHER" id="PTHR46383:SF1">
    <property type="entry name" value="ASPARTATE AMINOTRANSFERASE"/>
    <property type="match status" value="1"/>
</dbReference>
<dbReference type="EC" id="2.6.1.-" evidence="7"/>
<keyword evidence="3 7" id="KW-0032">Aminotransferase</keyword>
<dbReference type="Proteomes" id="UP000264719">
    <property type="component" value="Unassembled WGS sequence"/>
</dbReference>
<comment type="similarity">
    <text evidence="2 7">Belongs to the class-I pyridoxal-phosphate-dependent aminotransferase family.</text>
</comment>
<sequence>MRYSKTITGLTGGGSDGWDIYRKARRMQRDGTEVTMLTIGEHDIRTDAQILDALHRFAHAGHTGYTTFDGEPELKDRIATRLSERTGVPTTPANVLIVPGGQGGLFAAHHAICDPGDTALYIDPYYTTYPGTIRTVGAIPRAIEARPRHGFQPQPEDIARAADAAGNARSLLVNTPNNPTGVVYSRKTLEGIAEICTDKGLWLLSDEVYDTQVWNGDHLSPRALPGMAERTLVIGSMSKSHAMTGSRVGWVVGPEEAIAHMANLATHTTYGISGYIQHAAAFALDLGPAFEEQIAEPFRRRRDLVMAQMEGQNAARPIPADGAMYVMVDIRSTGLSGEAFADRLLDRHHVAVMPGESFGHAAAGHVRVALTVADDLLVAAVARLVELAAELAAQHAEPAQ</sequence>
<dbReference type="InterPro" id="IPR004839">
    <property type="entry name" value="Aminotransferase_I/II_large"/>
</dbReference>
<dbReference type="InterPro" id="IPR050596">
    <property type="entry name" value="AspAT/PAT-like"/>
</dbReference>
<evidence type="ECO:0000256" key="4">
    <source>
        <dbReference type="ARBA" id="ARBA00022679"/>
    </source>
</evidence>
<dbReference type="AlphaFoldDB" id="A0A348WA82"/>
<dbReference type="InterPro" id="IPR015421">
    <property type="entry name" value="PyrdxlP-dep_Trfase_major"/>
</dbReference>
<evidence type="ECO:0000256" key="1">
    <source>
        <dbReference type="ARBA" id="ARBA00001933"/>
    </source>
</evidence>
<dbReference type="InterPro" id="IPR015424">
    <property type="entry name" value="PyrdxlP-dep_Trfase"/>
</dbReference>
<dbReference type="InterPro" id="IPR004838">
    <property type="entry name" value="NHTrfase_class1_PyrdxlP-BS"/>
</dbReference>
<name>A0A348WA82_9RHOB</name>
<evidence type="ECO:0000256" key="5">
    <source>
        <dbReference type="ARBA" id="ARBA00022898"/>
    </source>
</evidence>
<dbReference type="GO" id="GO:0006520">
    <property type="term" value="P:amino acid metabolic process"/>
    <property type="evidence" value="ECO:0007669"/>
    <property type="project" value="InterPro"/>
</dbReference>
<proteinExistence type="inferred from homology"/>
<protein>
    <recommendedName>
        <fullName evidence="7">Aminotransferase</fullName>
        <ecNumber evidence="7">2.6.1.-</ecNumber>
    </recommendedName>
</protein>
<dbReference type="PANTHER" id="PTHR46383">
    <property type="entry name" value="ASPARTATE AMINOTRANSFERASE"/>
    <property type="match status" value="1"/>
</dbReference>
<dbReference type="Pfam" id="PF00155">
    <property type="entry name" value="Aminotran_1_2"/>
    <property type="match status" value="1"/>
</dbReference>
<dbReference type="SUPFAM" id="SSF53383">
    <property type="entry name" value="PLP-dependent transferases"/>
    <property type="match status" value="1"/>
</dbReference>
<dbReference type="CDD" id="cd00609">
    <property type="entry name" value="AAT_like"/>
    <property type="match status" value="1"/>
</dbReference>
<evidence type="ECO:0000259" key="8">
    <source>
        <dbReference type="Pfam" id="PF00155"/>
    </source>
</evidence>
<keyword evidence="4 7" id="KW-0808">Transferase</keyword>
<evidence type="ECO:0000256" key="6">
    <source>
        <dbReference type="ARBA" id="ARBA00049185"/>
    </source>
</evidence>
<gene>
    <name evidence="9" type="ORF">DCS45_06135</name>
</gene>
<evidence type="ECO:0000313" key="9">
    <source>
        <dbReference type="EMBL" id="HAR51444.1"/>
    </source>
</evidence>
<comment type="cofactor">
    <cofactor evidence="1 7">
        <name>pyridoxal 5'-phosphate</name>
        <dbReference type="ChEBI" id="CHEBI:597326"/>
    </cofactor>
</comment>
<accession>A0A348WA82</accession>
<dbReference type="PROSITE" id="PS00105">
    <property type="entry name" value="AA_TRANSFER_CLASS_1"/>
    <property type="match status" value="1"/>
</dbReference>
<dbReference type="Gene3D" id="3.40.640.10">
    <property type="entry name" value="Type I PLP-dependent aspartate aminotransferase-like (Major domain)"/>
    <property type="match status" value="1"/>
</dbReference>
<keyword evidence="5" id="KW-0663">Pyridoxal phosphate</keyword>
<feature type="domain" description="Aminotransferase class I/classII large" evidence="8">
    <location>
        <begin position="35"/>
        <end position="383"/>
    </location>
</feature>
<reference evidence="9 10" key="1">
    <citation type="journal article" date="2018" name="Nat. Biotechnol.">
        <title>A standardized bacterial taxonomy based on genome phylogeny substantially revises the tree of life.</title>
        <authorList>
            <person name="Parks D.H."/>
            <person name="Chuvochina M."/>
            <person name="Waite D.W."/>
            <person name="Rinke C."/>
            <person name="Skarshewski A."/>
            <person name="Chaumeil P.A."/>
            <person name="Hugenholtz P."/>
        </authorList>
    </citation>
    <scope>NUCLEOTIDE SEQUENCE [LARGE SCALE GENOMIC DNA]</scope>
    <source>
        <strain evidence="9">UBA9169</strain>
    </source>
</reference>
<dbReference type="GO" id="GO:0030170">
    <property type="term" value="F:pyridoxal phosphate binding"/>
    <property type="evidence" value="ECO:0007669"/>
    <property type="project" value="InterPro"/>
</dbReference>
<dbReference type="GO" id="GO:0004069">
    <property type="term" value="F:L-aspartate:2-oxoglutarate aminotransferase activity"/>
    <property type="evidence" value="ECO:0007669"/>
    <property type="project" value="UniProtKB-EC"/>
</dbReference>
<organism evidence="9 10">
    <name type="scientific">Roseovarius nubinhibens</name>
    <dbReference type="NCBI Taxonomy" id="314263"/>
    <lineage>
        <taxon>Bacteria</taxon>
        <taxon>Pseudomonadati</taxon>
        <taxon>Pseudomonadota</taxon>
        <taxon>Alphaproteobacteria</taxon>
        <taxon>Rhodobacterales</taxon>
        <taxon>Roseobacteraceae</taxon>
        <taxon>Roseovarius</taxon>
    </lineage>
</organism>
<comment type="caution">
    <text evidence="9">The sequence shown here is derived from an EMBL/GenBank/DDBJ whole genome shotgun (WGS) entry which is preliminary data.</text>
</comment>
<evidence type="ECO:0000256" key="2">
    <source>
        <dbReference type="ARBA" id="ARBA00007441"/>
    </source>
</evidence>
<dbReference type="RefSeq" id="WP_339851665.1">
    <property type="nucleotide sequence ID" value="NZ_CAXAXR010000002.1"/>
</dbReference>
<comment type="catalytic activity">
    <reaction evidence="6">
        <text>L-aspartate + 2-oxoglutarate = oxaloacetate + L-glutamate</text>
        <dbReference type="Rhea" id="RHEA:21824"/>
        <dbReference type="ChEBI" id="CHEBI:16452"/>
        <dbReference type="ChEBI" id="CHEBI:16810"/>
        <dbReference type="ChEBI" id="CHEBI:29985"/>
        <dbReference type="ChEBI" id="CHEBI:29991"/>
        <dbReference type="EC" id="2.6.1.1"/>
    </reaction>
</comment>
<dbReference type="EMBL" id="DMVW01000058">
    <property type="protein sequence ID" value="HAR51444.1"/>
    <property type="molecule type" value="Genomic_DNA"/>
</dbReference>
<evidence type="ECO:0000256" key="3">
    <source>
        <dbReference type="ARBA" id="ARBA00022576"/>
    </source>
</evidence>